<evidence type="ECO:0000313" key="3">
    <source>
        <dbReference type="EMBL" id="MEM5550579.1"/>
    </source>
</evidence>
<evidence type="ECO:0000313" key="4">
    <source>
        <dbReference type="Proteomes" id="UP001388366"/>
    </source>
</evidence>
<dbReference type="RefSeq" id="WP_342883674.1">
    <property type="nucleotide sequence ID" value="NZ_JBBMQU010000010.1"/>
</dbReference>
<organism evidence="3 4">
    <name type="scientific">Pseudoalteromonas neustonica</name>
    <dbReference type="NCBI Taxonomy" id="1840331"/>
    <lineage>
        <taxon>Bacteria</taxon>
        <taxon>Pseudomonadati</taxon>
        <taxon>Pseudomonadota</taxon>
        <taxon>Gammaproteobacteria</taxon>
        <taxon>Alteromonadales</taxon>
        <taxon>Pseudoalteromonadaceae</taxon>
        <taxon>Pseudoalteromonas</taxon>
    </lineage>
</organism>
<name>A0ABU9U0L8_9GAMM</name>
<keyword evidence="1 2" id="KW-0732">Signal</keyword>
<keyword evidence="4" id="KW-1185">Reference proteome</keyword>
<sequence>MIKSKLYLLFLFSVLSADFTFANQSEINIYSFRKQELIAPLLNDFEQTTKIKVNLVNGKSQELLRRLNNDGAQSLADIVLSADLAQLHNHRHLLQPFNDFAQLINVPTQLRDTNNLWLSVSIRGRALFTSDTTHVPTPIYYGDLQQSQYQETFCVRDWQHSYNQTLFAGLLASNNNQDSAWIQHANKLLVKRPSGSDRDQLRSLAQGKCQFAFANHYYLAMLQNSQNKRDRDMASKLSINWLKNQQGLTPISTTTVAIAKYAPNADNANRFIEYLISDSAQKMYASLLAEYPVTSVIKNSEFKPALEGVKRSIGLLDQAKAISP</sequence>
<reference evidence="3 4" key="1">
    <citation type="submission" date="2024-03" db="EMBL/GenBank/DDBJ databases">
        <title>Community enrichment and isolation of bacterial strains for fucoidan degradation.</title>
        <authorList>
            <person name="Sichert A."/>
        </authorList>
    </citation>
    <scope>NUCLEOTIDE SEQUENCE [LARGE SCALE GENOMIC DNA]</scope>
    <source>
        <strain evidence="3 4">AS81</strain>
    </source>
</reference>
<accession>A0ABU9U0L8</accession>
<evidence type="ECO:0000256" key="1">
    <source>
        <dbReference type="ARBA" id="ARBA00022729"/>
    </source>
</evidence>
<comment type="caution">
    <text evidence="3">The sequence shown here is derived from an EMBL/GenBank/DDBJ whole genome shotgun (WGS) entry which is preliminary data.</text>
</comment>
<dbReference type="PANTHER" id="PTHR30006">
    <property type="entry name" value="THIAMINE-BINDING PERIPLASMIC PROTEIN-RELATED"/>
    <property type="match status" value="1"/>
</dbReference>
<evidence type="ECO:0000256" key="2">
    <source>
        <dbReference type="SAM" id="SignalP"/>
    </source>
</evidence>
<dbReference type="Gene3D" id="3.40.190.10">
    <property type="entry name" value="Periplasmic binding protein-like II"/>
    <property type="match status" value="2"/>
</dbReference>
<feature type="chain" id="PRO_5047103577" evidence="2">
    <location>
        <begin position="23"/>
        <end position="324"/>
    </location>
</feature>
<dbReference type="EMBL" id="JBBMQU010000010">
    <property type="protein sequence ID" value="MEM5550579.1"/>
    <property type="molecule type" value="Genomic_DNA"/>
</dbReference>
<proteinExistence type="predicted"/>
<feature type="signal peptide" evidence="2">
    <location>
        <begin position="1"/>
        <end position="22"/>
    </location>
</feature>
<dbReference type="Pfam" id="PF01547">
    <property type="entry name" value="SBP_bac_1"/>
    <property type="match status" value="1"/>
</dbReference>
<dbReference type="InterPro" id="IPR006059">
    <property type="entry name" value="SBP"/>
</dbReference>
<dbReference type="PANTHER" id="PTHR30006:SF15">
    <property type="entry name" value="IRON-UTILIZATION PERIPLASMIC PROTEIN"/>
    <property type="match status" value="1"/>
</dbReference>
<protein>
    <submittedName>
        <fullName evidence="3">Extracellular solute-binding protein</fullName>
    </submittedName>
</protein>
<dbReference type="Proteomes" id="UP001388366">
    <property type="component" value="Unassembled WGS sequence"/>
</dbReference>
<dbReference type="SUPFAM" id="SSF53850">
    <property type="entry name" value="Periplasmic binding protein-like II"/>
    <property type="match status" value="1"/>
</dbReference>
<gene>
    <name evidence="3" type="ORF">WNY63_07540</name>
</gene>